<dbReference type="EMBL" id="CADEAL010001002">
    <property type="protein sequence ID" value="CAB1427882.1"/>
    <property type="molecule type" value="Genomic_DNA"/>
</dbReference>
<evidence type="ECO:0000313" key="3">
    <source>
        <dbReference type="Proteomes" id="UP001153269"/>
    </source>
</evidence>
<gene>
    <name evidence="2" type="ORF">PLEPLA_LOCUS15827</name>
</gene>
<feature type="compositionally biased region" description="Low complexity" evidence="1">
    <location>
        <begin position="113"/>
        <end position="123"/>
    </location>
</feature>
<proteinExistence type="predicted"/>
<protein>
    <submittedName>
        <fullName evidence="2">Uncharacterized protein</fullName>
    </submittedName>
</protein>
<name>A0A9N7UC36_PLEPL</name>
<feature type="region of interest" description="Disordered" evidence="1">
    <location>
        <begin position="109"/>
        <end position="165"/>
    </location>
</feature>
<evidence type="ECO:0000313" key="2">
    <source>
        <dbReference type="EMBL" id="CAB1427882.1"/>
    </source>
</evidence>
<keyword evidence="3" id="KW-1185">Reference proteome</keyword>
<accession>A0A9N7UC36</accession>
<reference evidence="2" key="1">
    <citation type="submission" date="2020-03" db="EMBL/GenBank/DDBJ databases">
        <authorList>
            <person name="Weist P."/>
        </authorList>
    </citation>
    <scope>NUCLEOTIDE SEQUENCE</scope>
</reference>
<sequence>MGGSHTQMDLLPAFQGHGVVVGEEGRGAESKTLLCGHSVGAGSCRSEGRGICSFVFETLRLFPGWEFDKCSRPLDIPDAASDFRFHRWSPRSRGASRLHCGRATVSFGGPGLSGLSPSRPRSLSSHDDSSSSRVIKPPPLPMHPVPSPLVSLRLQGRPQFQPQPV</sequence>
<dbReference type="AlphaFoldDB" id="A0A9N7UC36"/>
<organism evidence="2 3">
    <name type="scientific">Pleuronectes platessa</name>
    <name type="common">European plaice</name>
    <dbReference type="NCBI Taxonomy" id="8262"/>
    <lineage>
        <taxon>Eukaryota</taxon>
        <taxon>Metazoa</taxon>
        <taxon>Chordata</taxon>
        <taxon>Craniata</taxon>
        <taxon>Vertebrata</taxon>
        <taxon>Euteleostomi</taxon>
        <taxon>Actinopterygii</taxon>
        <taxon>Neopterygii</taxon>
        <taxon>Teleostei</taxon>
        <taxon>Neoteleostei</taxon>
        <taxon>Acanthomorphata</taxon>
        <taxon>Carangaria</taxon>
        <taxon>Pleuronectiformes</taxon>
        <taxon>Pleuronectoidei</taxon>
        <taxon>Pleuronectidae</taxon>
        <taxon>Pleuronectes</taxon>
    </lineage>
</organism>
<comment type="caution">
    <text evidence="2">The sequence shown here is derived from an EMBL/GenBank/DDBJ whole genome shotgun (WGS) entry which is preliminary data.</text>
</comment>
<dbReference type="Proteomes" id="UP001153269">
    <property type="component" value="Unassembled WGS sequence"/>
</dbReference>
<feature type="compositionally biased region" description="Pro residues" evidence="1">
    <location>
        <begin position="136"/>
        <end position="147"/>
    </location>
</feature>
<evidence type="ECO:0000256" key="1">
    <source>
        <dbReference type="SAM" id="MobiDB-lite"/>
    </source>
</evidence>